<feature type="domain" description="DUF5666" evidence="2">
    <location>
        <begin position="46"/>
        <end position="105"/>
    </location>
</feature>
<proteinExistence type="predicted"/>
<gene>
    <name evidence="3" type="ORF">CDV28_14111</name>
</gene>
<dbReference type="InterPro" id="IPR043724">
    <property type="entry name" value="DUF5666"/>
</dbReference>
<comment type="caution">
    <text evidence="3">The sequence shown here is derived from an EMBL/GenBank/DDBJ whole genome shotgun (WGS) entry which is preliminary data.</text>
</comment>
<evidence type="ECO:0000256" key="1">
    <source>
        <dbReference type="SAM" id="SignalP"/>
    </source>
</evidence>
<keyword evidence="1" id="KW-0732">Signal</keyword>
<dbReference type="EMBL" id="NQJD01000041">
    <property type="protein sequence ID" value="TAA74062.1"/>
    <property type="molecule type" value="Genomic_DNA"/>
</dbReference>
<reference evidence="3" key="1">
    <citation type="submission" date="2017-07" db="EMBL/GenBank/DDBJ databases">
        <title>The cable genome - Insights into the physiology and evolution of filamentous bacteria capable of sulfide oxidation via long distance electron transfer.</title>
        <authorList>
            <person name="Thorup C."/>
            <person name="Bjerg J.T."/>
            <person name="Schreiber L."/>
            <person name="Nielsen L.P."/>
            <person name="Kjeldsen K.U."/>
            <person name="Boesen T."/>
            <person name="Boggild A."/>
            <person name="Meysman F."/>
            <person name="Geelhoed J."/>
            <person name="Schramm A."/>
        </authorList>
    </citation>
    <scope>NUCLEOTIDE SEQUENCE [LARGE SCALE GENOMIC DNA]</scope>
    <source>
        <strain evidence="3">GS</strain>
    </source>
</reference>
<keyword evidence="4" id="KW-1185">Reference proteome</keyword>
<evidence type="ECO:0000259" key="2">
    <source>
        <dbReference type="Pfam" id="PF18914"/>
    </source>
</evidence>
<accession>A0A521FZ77</accession>
<feature type="chain" id="PRO_5021998275" description="DUF5666 domain-containing protein" evidence="1">
    <location>
        <begin position="19"/>
        <end position="115"/>
    </location>
</feature>
<evidence type="ECO:0000313" key="3">
    <source>
        <dbReference type="EMBL" id="TAA74062.1"/>
    </source>
</evidence>
<dbReference type="Pfam" id="PF18914">
    <property type="entry name" value="DUF5666"/>
    <property type="match status" value="1"/>
</dbReference>
<dbReference type="AlphaFoldDB" id="A0A521FZ77"/>
<sequence>MKRAFFLLAAAITLSAGAAEASRHEYGYGYGYGRGYGYESRAKFYGTVDAMPQTGFNGVWMVNGRQVMITPSTRIKEKYARLALGSYVEVEGYHSNGGFTAYEVEVKGGRQYGYR</sequence>
<feature type="signal peptide" evidence="1">
    <location>
        <begin position="1"/>
        <end position="18"/>
    </location>
</feature>
<evidence type="ECO:0000313" key="4">
    <source>
        <dbReference type="Proteomes" id="UP000316238"/>
    </source>
</evidence>
<name>A0A521FZ77_9BACT</name>
<protein>
    <recommendedName>
        <fullName evidence="2">DUF5666 domain-containing protein</fullName>
    </recommendedName>
</protein>
<dbReference type="Proteomes" id="UP000316238">
    <property type="component" value="Unassembled WGS sequence"/>
</dbReference>
<organism evidence="3 4">
    <name type="scientific">Candidatus Electronema aureum</name>
    <dbReference type="NCBI Taxonomy" id="2005002"/>
    <lineage>
        <taxon>Bacteria</taxon>
        <taxon>Pseudomonadati</taxon>
        <taxon>Thermodesulfobacteriota</taxon>
        <taxon>Desulfobulbia</taxon>
        <taxon>Desulfobulbales</taxon>
        <taxon>Desulfobulbaceae</taxon>
        <taxon>Candidatus Electronema</taxon>
    </lineage>
</organism>